<dbReference type="RefSeq" id="WP_311621690.1">
    <property type="nucleotide sequence ID" value="NZ_JAVRFE010000001.1"/>
</dbReference>
<dbReference type="PANTHER" id="PTHR33744">
    <property type="entry name" value="CARBOHYDRATE DIACID REGULATOR"/>
    <property type="match status" value="1"/>
</dbReference>
<dbReference type="Pfam" id="PF14361">
    <property type="entry name" value="RsbRD_N"/>
    <property type="match status" value="1"/>
</dbReference>
<feature type="domain" description="PucR C-terminal helix-turn-helix" evidence="2">
    <location>
        <begin position="395"/>
        <end position="448"/>
    </location>
</feature>
<keyword evidence="5" id="KW-1185">Reference proteome</keyword>
<feature type="compositionally biased region" description="Low complexity" evidence="1">
    <location>
        <begin position="261"/>
        <end position="270"/>
    </location>
</feature>
<feature type="compositionally biased region" description="Pro residues" evidence="1">
    <location>
        <begin position="245"/>
        <end position="260"/>
    </location>
</feature>
<evidence type="ECO:0000256" key="1">
    <source>
        <dbReference type="SAM" id="MobiDB-lite"/>
    </source>
</evidence>
<evidence type="ECO:0000313" key="5">
    <source>
        <dbReference type="Proteomes" id="UP001180551"/>
    </source>
</evidence>
<accession>A0ABU2SZG4</accession>
<organism evidence="4 5">
    <name type="scientific">Streptomyces mooreae</name>
    <dbReference type="NCBI Taxonomy" id="3075523"/>
    <lineage>
        <taxon>Bacteria</taxon>
        <taxon>Bacillati</taxon>
        <taxon>Actinomycetota</taxon>
        <taxon>Actinomycetes</taxon>
        <taxon>Kitasatosporales</taxon>
        <taxon>Streptomycetaceae</taxon>
        <taxon>Streptomyces</taxon>
    </lineage>
</organism>
<proteinExistence type="predicted"/>
<dbReference type="Proteomes" id="UP001180551">
    <property type="component" value="Unassembled WGS sequence"/>
</dbReference>
<dbReference type="InterPro" id="IPR025736">
    <property type="entry name" value="PucR_C-HTH_dom"/>
</dbReference>
<dbReference type="InterPro" id="IPR025751">
    <property type="entry name" value="RsbRD_N_dom"/>
</dbReference>
<sequence length="458" mass="48579">MGTSTTVPEAVAALHAGIGALTDEVIAGLRAQLPSYAALSVEQLRPRVQASLRNGLSLVQRWSEERRTPQGQGDGRVYGIPETHLDEVTALARSLPAEDIISAYRIGTDIVWRRFGEEMAARRGTAEDLLPIAETLRAWADANTLRIVRSYLVVGTQGDSMTDRRRAALVRALLLGEARWGTSGLPGGAWDAGPAGGGTGAGRRDGGYPDDGHRAGGYPDDGAEAEGGYDHSALRLPFRARLPEDPPPGAPDRTPEPGPAPQAGAHPGPGDRAFDRITALLRPWLALDETGKPLVTTVDREVAGLLTGRPGGLCRGLVLGLGAPAPASGLATEFTRATQAFRAAVGFGLVGAFTREELGLRATVVALPALGEQLVGLRLAPLAERGEDGTQLEEAAAAYLQQGLRLEAAARTLYVHPNTLRNRLRRFEEITGTSLRDPADLAEVWWALTHRRIHGPAS</sequence>
<evidence type="ECO:0000313" key="4">
    <source>
        <dbReference type="EMBL" id="MDT0454252.1"/>
    </source>
</evidence>
<dbReference type="Pfam" id="PF13556">
    <property type="entry name" value="HTH_30"/>
    <property type="match status" value="1"/>
</dbReference>
<comment type="caution">
    <text evidence="4">The sequence shown here is derived from an EMBL/GenBank/DDBJ whole genome shotgun (WGS) entry which is preliminary data.</text>
</comment>
<name>A0ABU2SZG4_9ACTN</name>
<feature type="compositionally biased region" description="Basic and acidic residues" evidence="1">
    <location>
        <begin position="202"/>
        <end position="214"/>
    </location>
</feature>
<feature type="domain" description="RsbT co-antagonist protein RsbRD N-terminal" evidence="3">
    <location>
        <begin position="20"/>
        <end position="166"/>
    </location>
</feature>
<dbReference type="EMBL" id="JAVRFE010000001">
    <property type="protein sequence ID" value="MDT0454252.1"/>
    <property type="molecule type" value="Genomic_DNA"/>
</dbReference>
<gene>
    <name evidence="4" type="ORF">RM550_00675</name>
</gene>
<protein>
    <submittedName>
        <fullName evidence="4">Helix-turn-helix domain-containing protein</fullName>
    </submittedName>
</protein>
<reference evidence="4" key="1">
    <citation type="submission" date="2024-05" db="EMBL/GenBank/DDBJ databases">
        <title>30 novel species of actinomycetes from the DSMZ collection.</title>
        <authorList>
            <person name="Nouioui I."/>
        </authorList>
    </citation>
    <scope>NUCLEOTIDE SEQUENCE</scope>
    <source>
        <strain evidence="4">DSM 41527</strain>
    </source>
</reference>
<feature type="region of interest" description="Disordered" evidence="1">
    <location>
        <begin position="185"/>
        <end position="273"/>
    </location>
</feature>
<evidence type="ECO:0000259" key="3">
    <source>
        <dbReference type="Pfam" id="PF14361"/>
    </source>
</evidence>
<evidence type="ECO:0000259" key="2">
    <source>
        <dbReference type="Pfam" id="PF13556"/>
    </source>
</evidence>
<dbReference type="InterPro" id="IPR042070">
    <property type="entry name" value="PucR_C-HTH_sf"/>
</dbReference>
<dbReference type="InterPro" id="IPR051448">
    <property type="entry name" value="CdaR-like_regulators"/>
</dbReference>
<dbReference type="Gene3D" id="1.10.10.2840">
    <property type="entry name" value="PucR C-terminal helix-turn-helix domain"/>
    <property type="match status" value="1"/>
</dbReference>